<protein>
    <submittedName>
        <fullName evidence="1">Uncharacterized protein</fullName>
    </submittedName>
</protein>
<keyword evidence="2" id="KW-1185">Reference proteome</keyword>
<reference evidence="1 2" key="1">
    <citation type="submission" date="2020-03" db="EMBL/GenBank/DDBJ databases">
        <title>WGS of the type strain of Planosporangium spp.</title>
        <authorList>
            <person name="Thawai C."/>
        </authorList>
    </citation>
    <scope>NUCLEOTIDE SEQUENCE [LARGE SCALE GENOMIC DNA]</scope>
    <source>
        <strain evidence="1 2">TBRC 5610</strain>
    </source>
</reference>
<dbReference type="InterPro" id="IPR011041">
    <property type="entry name" value="Quinoprot_gluc/sorb_DH_b-prop"/>
</dbReference>
<dbReference type="EMBL" id="JAATVY010000001">
    <property type="protein sequence ID" value="NJC68521.1"/>
    <property type="molecule type" value="Genomic_DNA"/>
</dbReference>
<proteinExistence type="predicted"/>
<name>A0ABX0XR93_9ACTN</name>
<evidence type="ECO:0000313" key="2">
    <source>
        <dbReference type="Proteomes" id="UP000722989"/>
    </source>
</evidence>
<dbReference type="Gene3D" id="2.120.10.30">
    <property type="entry name" value="TolB, C-terminal domain"/>
    <property type="match status" value="1"/>
</dbReference>
<sequence length="478" mass="51887">MTALPTVFAPPETLRRLPTPARPRVDPADVVVPDGYDVDVVLAGLSMPTGMGFADDGTLYVLEGGSTWPTRPYLPARILRLDPSGDLAAIGQEPLGGPRGVAVHGGYVYVAAKGGYHSRIVRYDRYTDERAVVVDGLPDGGWHEPGGPVFGPDGLMYFAQGSVSQNGVVLPQGYLVDLARHPEAHDVPGQDVVLTGNNVDTYDPTAPYPYLVRTGPFKPFGVGAQQGEVVKGALKCSTGVWRSHPDGSGMELLAWGVRNPYGMAFSEDGDLYVCDNDFEEYGDRAIANDPDRIWLIRNARTPHGSVATPDWYGFPDICGDGLPGWDDKHLPQRGRPAQRLLAEHPVWAGPPVFFEAPHSAMAKMDFCRSDAFGRRGRLFASEWGSLAPMNSPRPQDLDHGFRVIAVDVAHGTAESFVRNRHPGPASAQGTGGIERPVDCKFHPDGRSLYVLDFGVSQVDQSKQLSYGHTGVLWRITRR</sequence>
<dbReference type="Proteomes" id="UP000722989">
    <property type="component" value="Unassembled WGS sequence"/>
</dbReference>
<dbReference type="SUPFAM" id="SSF50952">
    <property type="entry name" value="Soluble quinoprotein glucose dehydrogenase"/>
    <property type="match status" value="1"/>
</dbReference>
<dbReference type="RefSeq" id="WP_167923385.1">
    <property type="nucleotide sequence ID" value="NZ_JAATVY010000001.1"/>
</dbReference>
<dbReference type="PANTHER" id="PTHR33546:SF1">
    <property type="entry name" value="LARGE, MULTIFUNCTIONAL SECRETED PROTEIN"/>
    <property type="match status" value="1"/>
</dbReference>
<gene>
    <name evidence="1" type="ORF">HC031_02105</name>
</gene>
<evidence type="ECO:0000313" key="1">
    <source>
        <dbReference type="EMBL" id="NJC68521.1"/>
    </source>
</evidence>
<organism evidence="1 2">
    <name type="scientific">Planosporangium thailandense</name>
    <dbReference type="NCBI Taxonomy" id="765197"/>
    <lineage>
        <taxon>Bacteria</taxon>
        <taxon>Bacillati</taxon>
        <taxon>Actinomycetota</taxon>
        <taxon>Actinomycetes</taxon>
        <taxon>Micromonosporales</taxon>
        <taxon>Micromonosporaceae</taxon>
        <taxon>Planosporangium</taxon>
    </lineage>
</organism>
<comment type="caution">
    <text evidence="1">The sequence shown here is derived from an EMBL/GenBank/DDBJ whole genome shotgun (WGS) entry which is preliminary data.</text>
</comment>
<dbReference type="InterPro" id="IPR011042">
    <property type="entry name" value="6-blade_b-propeller_TolB-like"/>
</dbReference>
<dbReference type="PANTHER" id="PTHR33546">
    <property type="entry name" value="LARGE, MULTIFUNCTIONAL SECRETED PROTEIN-RELATED"/>
    <property type="match status" value="1"/>
</dbReference>
<accession>A0ABX0XR93</accession>